<comment type="caution">
    <text evidence="3">The sequence shown here is derived from an EMBL/GenBank/DDBJ whole genome shotgun (WGS) entry which is preliminary data.</text>
</comment>
<gene>
    <name evidence="3" type="ORF">R1sor_013891</name>
</gene>
<keyword evidence="4" id="KW-1185">Reference proteome</keyword>
<proteinExistence type="predicted"/>
<sequence>MAVLATEGGGFIFLVALRSLVRILTSGLPVLEEIEPQIEPHQEFQGKNVLRSCLRTSNRSSTSTSKRVRFDPTYVALYYPPIPSTPEEVEAARLEKLAEFNGMMAKLFEDTDEEFLGGSARTQSFDCDQAAHVQLPQVENTSSVLGRLARAVSFRRNSNSLDRQGPRIEDSQSTHQAAHTSGVLPDSITDERIKKWWISRLMRRRPRRNSHRVCPLLDLHLPDDLIQHNETVSQLEVLEILSRLKVLSVHRADYLYSTRLFEGHSNFVLEALLLELGSESPSVGTGLPVCTFFSKVQESHVSAEEELGKGTQQNPQVVACVLIQFYGLNFKLIVYRSLDWMGLL</sequence>
<evidence type="ECO:0000256" key="1">
    <source>
        <dbReference type="SAM" id="MobiDB-lite"/>
    </source>
</evidence>
<reference evidence="3 4" key="1">
    <citation type="submission" date="2024-09" db="EMBL/GenBank/DDBJ databases">
        <title>Chromosome-scale assembly of Riccia sorocarpa.</title>
        <authorList>
            <person name="Paukszto L."/>
        </authorList>
    </citation>
    <scope>NUCLEOTIDE SEQUENCE [LARGE SCALE GENOMIC DNA]</scope>
    <source>
        <strain evidence="3">LP-2024</strain>
        <tissue evidence="3">Aerial parts of the thallus</tissue>
    </source>
</reference>
<feature type="signal peptide" evidence="2">
    <location>
        <begin position="1"/>
        <end position="27"/>
    </location>
</feature>
<dbReference type="Proteomes" id="UP001633002">
    <property type="component" value="Unassembled WGS sequence"/>
</dbReference>
<evidence type="ECO:0000256" key="2">
    <source>
        <dbReference type="SAM" id="SignalP"/>
    </source>
</evidence>
<evidence type="ECO:0000313" key="4">
    <source>
        <dbReference type="Proteomes" id="UP001633002"/>
    </source>
</evidence>
<protein>
    <submittedName>
        <fullName evidence="3">Uncharacterized protein</fullName>
    </submittedName>
</protein>
<keyword evidence="2" id="KW-0732">Signal</keyword>
<evidence type="ECO:0000313" key="3">
    <source>
        <dbReference type="EMBL" id="KAL3687582.1"/>
    </source>
</evidence>
<name>A0ABD3HAW2_9MARC</name>
<feature type="chain" id="PRO_5044857679" evidence="2">
    <location>
        <begin position="28"/>
        <end position="344"/>
    </location>
</feature>
<feature type="region of interest" description="Disordered" evidence="1">
    <location>
        <begin position="156"/>
        <end position="184"/>
    </location>
</feature>
<accession>A0ABD3HAW2</accession>
<dbReference type="AlphaFoldDB" id="A0ABD3HAW2"/>
<dbReference type="EMBL" id="JBJQOH010000004">
    <property type="protein sequence ID" value="KAL3687582.1"/>
    <property type="molecule type" value="Genomic_DNA"/>
</dbReference>
<organism evidence="3 4">
    <name type="scientific">Riccia sorocarpa</name>
    <dbReference type="NCBI Taxonomy" id="122646"/>
    <lineage>
        <taxon>Eukaryota</taxon>
        <taxon>Viridiplantae</taxon>
        <taxon>Streptophyta</taxon>
        <taxon>Embryophyta</taxon>
        <taxon>Marchantiophyta</taxon>
        <taxon>Marchantiopsida</taxon>
        <taxon>Marchantiidae</taxon>
        <taxon>Marchantiales</taxon>
        <taxon>Ricciaceae</taxon>
        <taxon>Riccia</taxon>
    </lineage>
</organism>